<evidence type="ECO:0000259" key="1">
    <source>
        <dbReference type="Pfam" id="PF13175"/>
    </source>
</evidence>
<protein>
    <recommendedName>
        <fullName evidence="1">Endonuclease GajA/Old nuclease/RecF-like AAA domain-containing protein</fullName>
    </recommendedName>
</protein>
<dbReference type="Proteomes" id="UP000005113">
    <property type="component" value="Unassembled WGS sequence"/>
</dbReference>
<dbReference type="InterPro" id="IPR027417">
    <property type="entry name" value="P-loop_NTPase"/>
</dbReference>
<dbReference type="EMBL" id="JH719942">
    <property type="protein sequence ID" value="EJF52035.1"/>
    <property type="molecule type" value="Genomic_DNA"/>
</dbReference>
<proteinExistence type="predicted"/>
<dbReference type="PANTHER" id="PTHR43581">
    <property type="entry name" value="ATP/GTP PHOSPHATASE"/>
    <property type="match status" value="1"/>
</dbReference>
<feature type="domain" description="Endonuclease GajA/Old nuclease/RecF-like AAA" evidence="1">
    <location>
        <begin position="1"/>
        <end position="149"/>
    </location>
</feature>
<dbReference type="InterPro" id="IPR041685">
    <property type="entry name" value="AAA_GajA/Old/RecF-like"/>
</dbReference>
<accession>J1I049</accession>
<dbReference type="PANTHER" id="PTHR43581:SF2">
    <property type="entry name" value="EXCINUCLEASE ATPASE SUBUNIT"/>
    <property type="match status" value="1"/>
</dbReference>
<reference evidence="3" key="1">
    <citation type="journal article" date="2012" name="Stand. Genomic Sci.">
        <title>Permanent draft genome sequence of the gliding predator Saprospira grandis strain Sa g1 (= HR1).</title>
        <authorList>
            <person name="Mavromatis K."/>
            <person name="Chertkov O."/>
            <person name="Lapidus A."/>
            <person name="Nolan M."/>
            <person name="Lucas S."/>
            <person name="Tice H."/>
            <person name="Del Rio T.G."/>
            <person name="Cheng J.F."/>
            <person name="Han C."/>
            <person name="Tapia R."/>
            <person name="Bruce D."/>
            <person name="Goodwin L.A."/>
            <person name="Pitluck S."/>
            <person name="Huntemann M."/>
            <person name="Liolios K."/>
            <person name="Pagani I."/>
            <person name="Ivanova N."/>
            <person name="Mikhailova N."/>
            <person name="Pati A."/>
            <person name="Chen A."/>
            <person name="Palaniappan K."/>
            <person name="Land M."/>
            <person name="Brambilla E.M."/>
            <person name="Rohde M."/>
            <person name="Spring S."/>
            <person name="Goker M."/>
            <person name="Detter J.C."/>
            <person name="Bristow J."/>
            <person name="Eisen J.A."/>
            <person name="Markowitz V."/>
            <person name="Hugenholtz P."/>
            <person name="Kyrpides N.C."/>
            <person name="Klenk H.P."/>
            <person name="Woyke T."/>
        </authorList>
    </citation>
    <scope>NUCLEOTIDE SEQUENCE [LARGE SCALE GENOMIC DNA]</scope>
    <source>
        <strain evidence="3">DSM 2844</strain>
    </source>
</reference>
<dbReference type="CDD" id="cd00267">
    <property type="entry name" value="ABC_ATPase"/>
    <property type="match status" value="1"/>
</dbReference>
<organism evidence="2 3">
    <name type="scientific">Saprospira grandis DSM 2844</name>
    <dbReference type="NCBI Taxonomy" id="694433"/>
    <lineage>
        <taxon>Bacteria</taxon>
        <taxon>Pseudomonadati</taxon>
        <taxon>Bacteroidota</taxon>
        <taxon>Saprospiria</taxon>
        <taxon>Saprospirales</taxon>
        <taxon>Saprospiraceae</taxon>
        <taxon>Saprospira</taxon>
    </lineage>
</organism>
<feature type="domain" description="Endonuclease GajA/Old nuclease/RecF-like AAA" evidence="1">
    <location>
        <begin position="281"/>
        <end position="372"/>
    </location>
</feature>
<dbReference type="HOGENOM" id="CLU_040623_1_0_10"/>
<dbReference type="AlphaFoldDB" id="J1I049"/>
<evidence type="ECO:0000313" key="2">
    <source>
        <dbReference type="EMBL" id="EJF52035.1"/>
    </source>
</evidence>
<dbReference type="Gene3D" id="3.40.50.300">
    <property type="entry name" value="P-loop containing nucleotide triphosphate hydrolases"/>
    <property type="match status" value="1"/>
</dbReference>
<dbReference type="RefSeq" id="WP_002656684.1">
    <property type="nucleotide sequence ID" value="NZ_JH719942.1"/>
</dbReference>
<dbReference type="Pfam" id="PF13175">
    <property type="entry name" value="AAA_15"/>
    <property type="match status" value="2"/>
</dbReference>
<name>J1I049_9BACT</name>
<dbReference type="SUPFAM" id="SSF52540">
    <property type="entry name" value="P-loop containing nucleoside triphosphate hydrolases"/>
    <property type="match status" value="1"/>
</dbReference>
<gene>
    <name evidence="2" type="ORF">SapgrDRAFT_0285</name>
</gene>
<evidence type="ECO:0000313" key="3">
    <source>
        <dbReference type="Proteomes" id="UP000005113"/>
    </source>
</evidence>
<dbReference type="InterPro" id="IPR051396">
    <property type="entry name" value="Bact_Antivir_Def_Nuclease"/>
</dbReference>
<sequence length="466" mass="53014">MKIEIKDLGAIKSATIDLSKPLNVFAGPNGTGKTYLAYVLYSLFKNRIYVSGSKSALSKEMFKELIEEKETSYQLDFDEINAYRDKIAEDLKADLDSIFGISEEMGRKFFEGTTIQFLESKEELRKRLLKNSFDFQIDINGSIVKVSKEKGAGSLSLKVEDQSISTDYLNRLEVFLLPVLIAQLAIFPVSSVYILPVERNSIFTFSKELSIRKQEAIDHFHAMTGKEKVDRFDLLFKTTKRYPSAVRDGLLIAEDLAEIKKVRSPFFGFALELEKALLYGKVEVSEDGELQFKSDKNPKKLLPIQMTASIVKSLASLVIYLKYLAKEHDLIIIDEPEINLHPNNQLVLTRIFARLMAKGFRLIISTHSDYIVRELNNLIMLSAREAGIEGVRAQYGYSLEETIAVQDVAVSYFNYPVSKRNYRQLSVRRLEVTKTGFEIPSIDETIESQNMISEDLYDALSQDSDE</sequence>